<comment type="caution">
    <text evidence="4">The sequence shown here is derived from an EMBL/GenBank/DDBJ whole genome shotgun (WGS) entry which is preliminary data.</text>
</comment>
<name>A0A2N7L5X4_9GAMM</name>
<protein>
    <recommendedName>
        <fullName evidence="6">DUF2057 domain-containing protein</fullName>
    </recommendedName>
</protein>
<organism evidence="4 5">
    <name type="scientific">Enterovibrio norvegicus</name>
    <dbReference type="NCBI Taxonomy" id="188144"/>
    <lineage>
        <taxon>Bacteria</taxon>
        <taxon>Pseudomonadati</taxon>
        <taxon>Pseudomonadota</taxon>
        <taxon>Gammaproteobacteria</taxon>
        <taxon>Vibrionales</taxon>
        <taxon>Vibrionaceae</taxon>
        <taxon>Enterovibrio</taxon>
    </lineage>
</organism>
<evidence type="ECO:0000313" key="5">
    <source>
        <dbReference type="Proteomes" id="UP000235387"/>
    </source>
</evidence>
<evidence type="ECO:0000256" key="2">
    <source>
        <dbReference type="ARBA" id="ARBA00022729"/>
    </source>
</evidence>
<feature type="signal peptide" evidence="3">
    <location>
        <begin position="1"/>
        <end position="21"/>
    </location>
</feature>
<gene>
    <name evidence="4" type="ORF">BCT23_05960</name>
</gene>
<sequence>MNIIKCVLVLAALSVSSASFADVNVKLHRDLEFMVINGEELGFNLGTQKTTTVPNGQNQVVIRVSKLLPKGSAHEKFNSRPIVVTFDASNTELEIIPTRRIESSRDVSGFDLKPSIDIESSDAIDFHQGVLQRGPGVLPDIQRDLALFNKTEGILVSTVASPDLVVNELPIAASVQPKNRVQEKDGNRFILLQADFLRMTPEQQKSFLSWAVQNVQ</sequence>
<dbReference type="Pfam" id="PF09829">
    <property type="entry name" value="DUF2057"/>
    <property type="match status" value="1"/>
</dbReference>
<dbReference type="RefSeq" id="WP_102318272.1">
    <property type="nucleotide sequence ID" value="NZ_MCYQ01000028.1"/>
</dbReference>
<evidence type="ECO:0000256" key="3">
    <source>
        <dbReference type="SAM" id="SignalP"/>
    </source>
</evidence>
<evidence type="ECO:0000313" key="4">
    <source>
        <dbReference type="EMBL" id="PMN89046.1"/>
    </source>
</evidence>
<dbReference type="Proteomes" id="UP000235387">
    <property type="component" value="Unassembled WGS sequence"/>
</dbReference>
<dbReference type="InterPro" id="IPR018635">
    <property type="entry name" value="UPF0319"/>
</dbReference>
<feature type="chain" id="PRO_5014627035" description="DUF2057 domain-containing protein" evidence="3">
    <location>
        <begin position="22"/>
        <end position="216"/>
    </location>
</feature>
<dbReference type="PANTHER" id="PTHR38108:SF1">
    <property type="entry name" value="UPF0319 PROTEIN YCCT"/>
    <property type="match status" value="1"/>
</dbReference>
<accession>A0A2N7L5X4</accession>
<evidence type="ECO:0000256" key="1">
    <source>
        <dbReference type="ARBA" id="ARBA00008490"/>
    </source>
</evidence>
<evidence type="ECO:0008006" key="6">
    <source>
        <dbReference type="Google" id="ProtNLM"/>
    </source>
</evidence>
<proteinExistence type="inferred from homology"/>
<reference evidence="5" key="1">
    <citation type="submission" date="2016-07" db="EMBL/GenBank/DDBJ databases">
        <title>Nontailed viruses are major unrecognized killers of bacteria in the ocean.</title>
        <authorList>
            <person name="Kauffman K."/>
            <person name="Hussain F."/>
            <person name="Yang J."/>
            <person name="Arevalo P."/>
            <person name="Brown J."/>
            <person name="Cutler M."/>
            <person name="Kelly L."/>
            <person name="Polz M.F."/>
        </authorList>
    </citation>
    <scope>NUCLEOTIDE SEQUENCE [LARGE SCALE GENOMIC DNA]</scope>
    <source>
        <strain evidence="5">10N.261.45.A10</strain>
    </source>
</reference>
<dbReference type="AlphaFoldDB" id="A0A2N7L5X4"/>
<keyword evidence="2 3" id="KW-0732">Signal</keyword>
<dbReference type="PANTHER" id="PTHR38108">
    <property type="entry name" value="UPF0319 PROTEIN YCCT"/>
    <property type="match status" value="1"/>
</dbReference>
<comment type="similarity">
    <text evidence="1">Belongs to the UPF0319 family.</text>
</comment>
<dbReference type="EMBL" id="MDAL01000049">
    <property type="protein sequence ID" value="PMN89046.1"/>
    <property type="molecule type" value="Genomic_DNA"/>
</dbReference>